<dbReference type="GO" id="GO:0052621">
    <property type="term" value="F:diguanylate cyclase activity"/>
    <property type="evidence" value="ECO:0007669"/>
    <property type="project" value="UniProtKB-EC"/>
</dbReference>
<feature type="transmembrane region" description="Helical" evidence="4">
    <location>
        <begin position="231"/>
        <end position="256"/>
    </location>
</feature>
<dbReference type="EC" id="2.7.7.65" evidence="1"/>
<dbReference type="SMART" id="SM00267">
    <property type="entry name" value="GGDEF"/>
    <property type="match status" value="1"/>
</dbReference>
<evidence type="ECO:0000256" key="3">
    <source>
        <dbReference type="SAM" id="MobiDB-lite"/>
    </source>
</evidence>
<accession>A0A2G9CDU4</accession>
<keyword evidence="4" id="KW-0812">Transmembrane</keyword>
<feature type="domain" description="GGDEF" evidence="5">
    <location>
        <begin position="358"/>
        <end position="496"/>
    </location>
</feature>
<evidence type="ECO:0000256" key="2">
    <source>
        <dbReference type="ARBA" id="ARBA00034247"/>
    </source>
</evidence>
<dbReference type="InterPro" id="IPR000160">
    <property type="entry name" value="GGDEF_dom"/>
</dbReference>
<feature type="transmembrane region" description="Helical" evidence="4">
    <location>
        <begin position="189"/>
        <end position="210"/>
    </location>
</feature>
<comment type="catalytic activity">
    <reaction evidence="2">
        <text>2 GTP = 3',3'-c-di-GMP + 2 diphosphate</text>
        <dbReference type="Rhea" id="RHEA:24898"/>
        <dbReference type="ChEBI" id="CHEBI:33019"/>
        <dbReference type="ChEBI" id="CHEBI:37565"/>
        <dbReference type="ChEBI" id="CHEBI:58805"/>
        <dbReference type="EC" id="2.7.7.65"/>
    </reaction>
</comment>
<reference evidence="6 7" key="1">
    <citation type="submission" date="2017-11" db="EMBL/GenBank/DDBJ databases">
        <title>Draft genome sequence of Mitsuaria sp. HWN-4.</title>
        <authorList>
            <person name="Gundlapally S.R."/>
        </authorList>
    </citation>
    <scope>NUCLEOTIDE SEQUENCE [LARGE SCALE GENOMIC DNA]</scope>
    <source>
        <strain evidence="6 7">HWN-4</strain>
    </source>
</reference>
<dbReference type="SUPFAM" id="SSF55073">
    <property type="entry name" value="Nucleotide cyclase"/>
    <property type="match status" value="1"/>
</dbReference>
<sequence>MEPLQRLADLMPETPGSLSVRALWREGRAIERRWLLGGWLATVAACIVLGLLTVREGWSGIPVDLGGAAAFLTFYPPIPLCLWWTLCFGWRWGAVPAWAATFVLAIDAGMAPAWAAVFACANPLGLGVLALGYRAVGAARGLRSLRAWLFFVPLCFVGAVFSSAGALIWNFSQDLAAERQLPIWQGWWLGAFLQSVLLGGPLMALTWPRLSRWIARRPALFTPPPSGRRAMGLGLLFAIVLAVQGYGLVSLGLGSLQLRAALASGDWSRLEEASRVMLSTAWVFFWVFTLIVLFVAQFGYQALSRWLRSTEALVTQLARVNAELEQRSRTDGLTGLANRMATEEGLRALLRTVRRYRTPSALLMLDIDHFKQVNDRHGHAAGDAVIRALAQVLKDASRDVDLPGRFGGEEFVIGLAHTDLAGARRFAERLRERIATTPVTLDGKDGGAATISYTVSIGVTLLRADDAGVEDSLRRADAAMYRAKQGGRNRVELDVEDTAAASSGPSVPDKS</sequence>
<dbReference type="GO" id="GO:0005886">
    <property type="term" value="C:plasma membrane"/>
    <property type="evidence" value="ECO:0007669"/>
    <property type="project" value="TreeGrafter"/>
</dbReference>
<dbReference type="GO" id="GO:0043709">
    <property type="term" value="P:cell adhesion involved in single-species biofilm formation"/>
    <property type="evidence" value="ECO:0007669"/>
    <property type="project" value="TreeGrafter"/>
</dbReference>
<feature type="transmembrane region" description="Helical" evidence="4">
    <location>
        <begin position="112"/>
        <end position="136"/>
    </location>
</feature>
<feature type="transmembrane region" description="Helical" evidence="4">
    <location>
        <begin position="82"/>
        <end position="106"/>
    </location>
</feature>
<evidence type="ECO:0000259" key="5">
    <source>
        <dbReference type="PROSITE" id="PS50887"/>
    </source>
</evidence>
<dbReference type="RefSeq" id="WP_099860001.1">
    <property type="nucleotide sequence ID" value="NZ_PEOG01000008.1"/>
</dbReference>
<evidence type="ECO:0000313" key="6">
    <source>
        <dbReference type="EMBL" id="PIM54616.1"/>
    </source>
</evidence>
<evidence type="ECO:0000313" key="7">
    <source>
        <dbReference type="Proteomes" id="UP000231501"/>
    </source>
</evidence>
<gene>
    <name evidence="6" type="ORF">CS062_03060</name>
</gene>
<dbReference type="Proteomes" id="UP000231501">
    <property type="component" value="Unassembled WGS sequence"/>
</dbReference>
<feature type="transmembrane region" description="Helical" evidence="4">
    <location>
        <begin position="58"/>
        <end position="75"/>
    </location>
</feature>
<keyword evidence="7" id="KW-1185">Reference proteome</keyword>
<dbReference type="GO" id="GO:1902201">
    <property type="term" value="P:negative regulation of bacterial-type flagellum-dependent cell motility"/>
    <property type="evidence" value="ECO:0007669"/>
    <property type="project" value="TreeGrafter"/>
</dbReference>
<dbReference type="PANTHER" id="PTHR45138:SF9">
    <property type="entry name" value="DIGUANYLATE CYCLASE DGCM-RELATED"/>
    <property type="match status" value="1"/>
</dbReference>
<proteinExistence type="predicted"/>
<dbReference type="InterPro" id="IPR050469">
    <property type="entry name" value="Diguanylate_Cyclase"/>
</dbReference>
<feature type="transmembrane region" description="Helical" evidence="4">
    <location>
        <begin position="276"/>
        <end position="300"/>
    </location>
</feature>
<protein>
    <recommendedName>
        <fullName evidence="1">diguanylate cyclase</fullName>
        <ecNumber evidence="1">2.7.7.65</ecNumber>
    </recommendedName>
</protein>
<name>A0A2G9CDU4_9BURK</name>
<dbReference type="PROSITE" id="PS50887">
    <property type="entry name" value="GGDEF"/>
    <property type="match status" value="1"/>
</dbReference>
<feature type="transmembrane region" description="Helical" evidence="4">
    <location>
        <begin position="148"/>
        <end position="169"/>
    </location>
</feature>
<dbReference type="NCBIfam" id="TIGR00254">
    <property type="entry name" value="GGDEF"/>
    <property type="match status" value="1"/>
</dbReference>
<keyword evidence="4" id="KW-1133">Transmembrane helix</keyword>
<dbReference type="CDD" id="cd01949">
    <property type="entry name" value="GGDEF"/>
    <property type="match status" value="1"/>
</dbReference>
<feature type="region of interest" description="Disordered" evidence="3">
    <location>
        <begin position="492"/>
        <end position="511"/>
    </location>
</feature>
<dbReference type="PANTHER" id="PTHR45138">
    <property type="entry name" value="REGULATORY COMPONENTS OF SENSORY TRANSDUCTION SYSTEM"/>
    <property type="match status" value="1"/>
</dbReference>
<evidence type="ECO:0000256" key="4">
    <source>
        <dbReference type="SAM" id="Phobius"/>
    </source>
</evidence>
<dbReference type="OrthoDB" id="9813903at2"/>
<dbReference type="AlphaFoldDB" id="A0A2G9CDU4"/>
<dbReference type="InterPro" id="IPR029787">
    <property type="entry name" value="Nucleotide_cyclase"/>
</dbReference>
<dbReference type="InterPro" id="IPR043128">
    <property type="entry name" value="Rev_trsase/Diguanyl_cyclase"/>
</dbReference>
<comment type="caution">
    <text evidence="6">The sequence shown here is derived from an EMBL/GenBank/DDBJ whole genome shotgun (WGS) entry which is preliminary data.</text>
</comment>
<feature type="transmembrane region" description="Helical" evidence="4">
    <location>
        <begin position="34"/>
        <end position="52"/>
    </location>
</feature>
<keyword evidence="4" id="KW-0472">Membrane</keyword>
<organism evidence="6 7">
    <name type="scientific">Roseateles chitinivorans</name>
    <dbReference type="NCBI Taxonomy" id="2917965"/>
    <lineage>
        <taxon>Bacteria</taxon>
        <taxon>Pseudomonadati</taxon>
        <taxon>Pseudomonadota</taxon>
        <taxon>Betaproteobacteria</taxon>
        <taxon>Burkholderiales</taxon>
        <taxon>Sphaerotilaceae</taxon>
        <taxon>Roseateles</taxon>
    </lineage>
</organism>
<evidence type="ECO:0000256" key="1">
    <source>
        <dbReference type="ARBA" id="ARBA00012528"/>
    </source>
</evidence>
<dbReference type="Pfam" id="PF00990">
    <property type="entry name" value="GGDEF"/>
    <property type="match status" value="1"/>
</dbReference>
<dbReference type="FunFam" id="3.30.70.270:FF:000001">
    <property type="entry name" value="Diguanylate cyclase domain protein"/>
    <property type="match status" value="1"/>
</dbReference>
<dbReference type="Gene3D" id="3.30.70.270">
    <property type="match status" value="1"/>
</dbReference>
<dbReference type="EMBL" id="PEOG01000008">
    <property type="protein sequence ID" value="PIM54616.1"/>
    <property type="molecule type" value="Genomic_DNA"/>
</dbReference>